<dbReference type="Pfam" id="PF14113">
    <property type="entry name" value="Tae4"/>
    <property type="match status" value="1"/>
</dbReference>
<accession>A0A7X3FYK6</accession>
<gene>
    <name evidence="1" type="ORF">GPY61_07285</name>
</gene>
<keyword evidence="2" id="KW-1185">Reference proteome</keyword>
<sequence>MVLHGPHSCEAAQAVARGHACGCGGLPAQADGRAAEGACIRSSRPHVADSLALPARSLLPLTREDTLRVPTPPYALLRMHFPDPYNVPSEELWRWIGHTEKILDSAWRNTCAIRMSLALHGAGIHLPAGYLKIEAGKYRGQFIEIKQETLANHLCTIWGEPEKFGAARLHDSVGTRRGVIRFVGLWGPYDPQGHIDLICHDDHHRLACEGGHVYWQAVECWFWECP</sequence>
<evidence type="ECO:0000313" key="1">
    <source>
        <dbReference type="EMBL" id="MVW59729.1"/>
    </source>
</evidence>
<dbReference type="Gene3D" id="4.10.280.80">
    <property type="match status" value="1"/>
</dbReference>
<dbReference type="AlphaFoldDB" id="A0A7X3FYK6"/>
<dbReference type="InterPro" id="IPR025562">
    <property type="entry name" value="Tae4"/>
</dbReference>
<proteinExistence type="predicted"/>
<reference evidence="1 2" key="1">
    <citation type="submission" date="2019-12" db="EMBL/GenBank/DDBJ databases">
        <authorList>
            <person name="Li C."/>
            <person name="Zhao J."/>
        </authorList>
    </citation>
    <scope>NUCLEOTIDE SEQUENCE [LARGE SCALE GENOMIC DNA]</scope>
    <source>
        <strain evidence="1 2">NEAU-DD11</strain>
    </source>
</reference>
<name>A0A7X3FYK6_9BURK</name>
<dbReference type="Gene3D" id="3.90.1720.80">
    <property type="match status" value="1"/>
</dbReference>
<evidence type="ECO:0000313" key="2">
    <source>
        <dbReference type="Proteomes" id="UP000443353"/>
    </source>
</evidence>
<protein>
    <submittedName>
        <fullName evidence="1">Uncharacterized protein</fullName>
    </submittedName>
</protein>
<dbReference type="Proteomes" id="UP000443353">
    <property type="component" value="Unassembled WGS sequence"/>
</dbReference>
<comment type="caution">
    <text evidence="1">The sequence shown here is derived from an EMBL/GenBank/DDBJ whole genome shotgun (WGS) entry which is preliminary data.</text>
</comment>
<organism evidence="1 2">
    <name type="scientific">Massilia cellulosiltytica</name>
    <dbReference type="NCBI Taxonomy" id="2683234"/>
    <lineage>
        <taxon>Bacteria</taxon>
        <taxon>Pseudomonadati</taxon>
        <taxon>Pseudomonadota</taxon>
        <taxon>Betaproteobacteria</taxon>
        <taxon>Burkholderiales</taxon>
        <taxon>Oxalobacteraceae</taxon>
        <taxon>Telluria group</taxon>
        <taxon>Massilia</taxon>
    </lineage>
</organism>
<dbReference type="EMBL" id="WSES01000002">
    <property type="protein sequence ID" value="MVW59729.1"/>
    <property type="molecule type" value="Genomic_DNA"/>
</dbReference>